<feature type="compositionally biased region" description="Low complexity" evidence="2">
    <location>
        <begin position="91"/>
        <end position="104"/>
    </location>
</feature>
<proteinExistence type="predicted"/>
<dbReference type="PROSITE" id="PS50076">
    <property type="entry name" value="DNAJ_2"/>
    <property type="match status" value="1"/>
</dbReference>
<keyword evidence="1" id="KW-0143">Chaperone</keyword>
<dbReference type="GO" id="GO:0051787">
    <property type="term" value="F:misfolded protein binding"/>
    <property type="evidence" value="ECO:0007669"/>
    <property type="project" value="TreeGrafter"/>
</dbReference>
<dbReference type="InterPro" id="IPR036869">
    <property type="entry name" value="J_dom_sf"/>
</dbReference>
<feature type="compositionally biased region" description="Low complexity" evidence="2">
    <location>
        <begin position="167"/>
        <end position="176"/>
    </location>
</feature>
<name>W4FW87_APHAT</name>
<dbReference type="InterPro" id="IPR001623">
    <property type="entry name" value="DnaJ_domain"/>
</dbReference>
<dbReference type="AlphaFoldDB" id="W4FW87"/>
<keyword evidence="3" id="KW-0732">Signal</keyword>
<feature type="chain" id="PRO_5004840497" description="J domain-containing protein" evidence="3">
    <location>
        <begin position="24"/>
        <end position="335"/>
    </location>
</feature>
<feature type="compositionally biased region" description="Polar residues" evidence="2">
    <location>
        <begin position="177"/>
        <end position="191"/>
    </location>
</feature>
<dbReference type="RefSeq" id="XP_009838649.1">
    <property type="nucleotide sequence ID" value="XM_009840347.1"/>
</dbReference>
<dbReference type="PRINTS" id="PR00625">
    <property type="entry name" value="JDOMAIN"/>
</dbReference>
<accession>W4FW87</accession>
<dbReference type="CDD" id="cd06257">
    <property type="entry name" value="DnaJ"/>
    <property type="match status" value="1"/>
</dbReference>
<reference evidence="5" key="1">
    <citation type="submission" date="2013-12" db="EMBL/GenBank/DDBJ databases">
        <title>The Genome Sequence of Aphanomyces astaci APO3.</title>
        <authorList>
            <consortium name="The Broad Institute Genomics Platform"/>
            <person name="Russ C."/>
            <person name="Tyler B."/>
            <person name="van West P."/>
            <person name="Dieguez-Uribeondo J."/>
            <person name="Young S.K."/>
            <person name="Zeng Q."/>
            <person name="Gargeya S."/>
            <person name="Fitzgerald M."/>
            <person name="Abouelleil A."/>
            <person name="Alvarado L."/>
            <person name="Chapman S.B."/>
            <person name="Gainer-Dewar J."/>
            <person name="Goldberg J."/>
            <person name="Griggs A."/>
            <person name="Gujja S."/>
            <person name="Hansen M."/>
            <person name="Howarth C."/>
            <person name="Imamovic A."/>
            <person name="Ireland A."/>
            <person name="Larimer J."/>
            <person name="McCowan C."/>
            <person name="Murphy C."/>
            <person name="Pearson M."/>
            <person name="Poon T.W."/>
            <person name="Priest M."/>
            <person name="Roberts A."/>
            <person name="Saif S."/>
            <person name="Shea T."/>
            <person name="Sykes S."/>
            <person name="Wortman J."/>
            <person name="Nusbaum C."/>
            <person name="Birren B."/>
        </authorList>
    </citation>
    <scope>NUCLEOTIDE SEQUENCE [LARGE SCALE GENOMIC DNA]</scope>
    <source>
        <strain evidence="5">APO3</strain>
    </source>
</reference>
<dbReference type="Gene3D" id="1.10.287.110">
    <property type="entry name" value="DnaJ domain"/>
    <property type="match status" value="1"/>
</dbReference>
<sequence>MRCWRRLWLALALVSVSFQGENGLVHGYHQSADPYSTLGISRGASEEQIKRAYKKLAIKYHPDKNTQGNQEAAKENFVRIQEAYESLTTKRPSSSPQSRYSSYHQPPPQHQYHQEQHQYYHYSYSSQQQQRPPSSTNSTTPILYFFVLGVIAMYIYTKVTEDDDSNNNESTTRSTSHAQSTPPTPSSQRLSTSPFASLAATYAPHVQELTPELLQTKRRRVVIFCMRTSPSYCSRLAQWIHADAVAEEFKLDPVVFAWVDVDSGPSRRSNWTAFFDAHLIESASCVIVAVTNQSKFVPFTFPEGDMSYSDLQGWLGRLVGGEASPPKPLLMSVPA</sequence>
<dbReference type="Pfam" id="PF00226">
    <property type="entry name" value="DnaJ"/>
    <property type="match status" value="1"/>
</dbReference>
<feature type="domain" description="J" evidence="4">
    <location>
        <begin position="33"/>
        <end position="104"/>
    </location>
</feature>
<dbReference type="VEuPathDB" id="FungiDB:H257_12945"/>
<dbReference type="EMBL" id="KI913157">
    <property type="protein sequence ID" value="ETV71800.1"/>
    <property type="molecule type" value="Genomic_DNA"/>
</dbReference>
<dbReference type="OrthoDB" id="10250354at2759"/>
<dbReference type="SUPFAM" id="SSF46565">
    <property type="entry name" value="Chaperone J-domain"/>
    <property type="match status" value="1"/>
</dbReference>
<dbReference type="STRING" id="112090.W4FW87"/>
<dbReference type="InterPro" id="IPR051948">
    <property type="entry name" value="Hsp70_co-chaperone_J-domain"/>
</dbReference>
<dbReference type="GeneID" id="20814941"/>
<protein>
    <recommendedName>
        <fullName evidence="4">J domain-containing protein</fullName>
    </recommendedName>
</protein>
<dbReference type="PANTHER" id="PTHR44360:SF1">
    <property type="entry name" value="DNAJ HOMOLOG SUBFAMILY B MEMBER 9"/>
    <property type="match status" value="1"/>
</dbReference>
<dbReference type="GO" id="GO:0005783">
    <property type="term" value="C:endoplasmic reticulum"/>
    <property type="evidence" value="ECO:0007669"/>
    <property type="project" value="TreeGrafter"/>
</dbReference>
<gene>
    <name evidence="5" type="ORF">H257_12945</name>
</gene>
<dbReference type="PANTHER" id="PTHR44360">
    <property type="entry name" value="DNAJ HOMOLOG SUBFAMILY B MEMBER 9"/>
    <property type="match status" value="1"/>
</dbReference>
<evidence type="ECO:0000259" key="4">
    <source>
        <dbReference type="PROSITE" id="PS50076"/>
    </source>
</evidence>
<feature type="region of interest" description="Disordered" evidence="2">
    <location>
        <begin position="86"/>
        <end position="115"/>
    </location>
</feature>
<feature type="region of interest" description="Disordered" evidence="2">
    <location>
        <begin position="162"/>
        <end position="191"/>
    </location>
</feature>
<dbReference type="GO" id="GO:0051087">
    <property type="term" value="F:protein-folding chaperone binding"/>
    <property type="evidence" value="ECO:0007669"/>
    <property type="project" value="TreeGrafter"/>
</dbReference>
<dbReference type="SMART" id="SM00271">
    <property type="entry name" value="DnaJ"/>
    <property type="match status" value="1"/>
</dbReference>
<organism evidence="5">
    <name type="scientific">Aphanomyces astaci</name>
    <name type="common">Crayfish plague agent</name>
    <dbReference type="NCBI Taxonomy" id="112090"/>
    <lineage>
        <taxon>Eukaryota</taxon>
        <taxon>Sar</taxon>
        <taxon>Stramenopiles</taxon>
        <taxon>Oomycota</taxon>
        <taxon>Saprolegniomycetes</taxon>
        <taxon>Saprolegniales</taxon>
        <taxon>Verrucalvaceae</taxon>
        <taxon>Aphanomyces</taxon>
    </lineage>
</organism>
<evidence type="ECO:0000256" key="1">
    <source>
        <dbReference type="ARBA" id="ARBA00023186"/>
    </source>
</evidence>
<evidence type="ECO:0000256" key="3">
    <source>
        <dbReference type="SAM" id="SignalP"/>
    </source>
</evidence>
<evidence type="ECO:0000313" key="5">
    <source>
        <dbReference type="EMBL" id="ETV71800.1"/>
    </source>
</evidence>
<dbReference type="GO" id="GO:0036503">
    <property type="term" value="P:ERAD pathway"/>
    <property type="evidence" value="ECO:0007669"/>
    <property type="project" value="TreeGrafter"/>
</dbReference>
<evidence type="ECO:0000256" key="2">
    <source>
        <dbReference type="SAM" id="MobiDB-lite"/>
    </source>
</evidence>
<feature type="signal peptide" evidence="3">
    <location>
        <begin position="1"/>
        <end position="23"/>
    </location>
</feature>